<dbReference type="EMBL" id="KN825326">
    <property type="protein sequence ID" value="KIK91997.1"/>
    <property type="molecule type" value="Genomic_DNA"/>
</dbReference>
<organism evidence="2 3">
    <name type="scientific">Paxillus rubicundulus Ve08.2h10</name>
    <dbReference type="NCBI Taxonomy" id="930991"/>
    <lineage>
        <taxon>Eukaryota</taxon>
        <taxon>Fungi</taxon>
        <taxon>Dikarya</taxon>
        <taxon>Basidiomycota</taxon>
        <taxon>Agaricomycotina</taxon>
        <taxon>Agaricomycetes</taxon>
        <taxon>Agaricomycetidae</taxon>
        <taxon>Boletales</taxon>
        <taxon>Paxilineae</taxon>
        <taxon>Paxillaceae</taxon>
        <taxon>Paxillus</taxon>
    </lineage>
</organism>
<keyword evidence="3" id="KW-1185">Reference proteome</keyword>
<proteinExistence type="predicted"/>
<reference evidence="3" key="2">
    <citation type="submission" date="2015-01" db="EMBL/GenBank/DDBJ databases">
        <title>Evolutionary Origins and Diversification of the Mycorrhizal Mutualists.</title>
        <authorList>
            <consortium name="DOE Joint Genome Institute"/>
            <consortium name="Mycorrhizal Genomics Consortium"/>
            <person name="Kohler A."/>
            <person name="Kuo A."/>
            <person name="Nagy L.G."/>
            <person name="Floudas D."/>
            <person name="Copeland A."/>
            <person name="Barry K.W."/>
            <person name="Cichocki N."/>
            <person name="Veneault-Fourrey C."/>
            <person name="LaButti K."/>
            <person name="Lindquist E.A."/>
            <person name="Lipzen A."/>
            <person name="Lundell T."/>
            <person name="Morin E."/>
            <person name="Murat C."/>
            <person name="Riley R."/>
            <person name="Ohm R."/>
            <person name="Sun H."/>
            <person name="Tunlid A."/>
            <person name="Henrissat B."/>
            <person name="Grigoriev I.V."/>
            <person name="Hibbett D.S."/>
            <person name="Martin F."/>
        </authorList>
    </citation>
    <scope>NUCLEOTIDE SEQUENCE [LARGE SCALE GENOMIC DNA]</scope>
    <source>
        <strain evidence="3">Ve08.2h10</strain>
    </source>
</reference>
<gene>
    <name evidence="2" type="ORF">PAXRUDRAFT_830378</name>
</gene>
<sequence>MDYVAGRVLDKHLGDLRPPRGSHEDDIRSRQSCKRMAHRVQHFTRICRLAPYTSYTSGGA</sequence>
<feature type="region of interest" description="Disordered" evidence="1">
    <location>
        <begin position="12"/>
        <end position="32"/>
    </location>
</feature>
<dbReference type="InParanoid" id="A0A0D0D5N7"/>
<dbReference type="HOGENOM" id="CLU_2942468_0_0_1"/>
<reference evidence="2 3" key="1">
    <citation type="submission" date="2014-04" db="EMBL/GenBank/DDBJ databases">
        <authorList>
            <consortium name="DOE Joint Genome Institute"/>
            <person name="Kuo A."/>
            <person name="Kohler A."/>
            <person name="Jargeat P."/>
            <person name="Nagy L.G."/>
            <person name="Floudas D."/>
            <person name="Copeland A."/>
            <person name="Barry K.W."/>
            <person name="Cichocki N."/>
            <person name="Veneault-Fourrey C."/>
            <person name="LaButti K."/>
            <person name="Lindquist E.A."/>
            <person name="Lipzen A."/>
            <person name="Lundell T."/>
            <person name="Morin E."/>
            <person name="Murat C."/>
            <person name="Sun H."/>
            <person name="Tunlid A."/>
            <person name="Henrissat B."/>
            <person name="Grigoriev I.V."/>
            <person name="Hibbett D.S."/>
            <person name="Martin F."/>
            <person name="Nordberg H.P."/>
            <person name="Cantor M.N."/>
            <person name="Hua S.X."/>
        </authorList>
    </citation>
    <scope>NUCLEOTIDE SEQUENCE [LARGE SCALE GENOMIC DNA]</scope>
    <source>
        <strain evidence="2 3">Ve08.2h10</strain>
    </source>
</reference>
<evidence type="ECO:0000313" key="3">
    <source>
        <dbReference type="Proteomes" id="UP000054538"/>
    </source>
</evidence>
<evidence type="ECO:0000256" key="1">
    <source>
        <dbReference type="SAM" id="MobiDB-lite"/>
    </source>
</evidence>
<feature type="compositionally biased region" description="Basic and acidic residues" evidence="1">
    <location>
        <begin position="12"/>
        <end position="29"/>
    </location>
</feature>
<dbReference type="AlphaFoldDB" id="A0A0D0D5N7"/>
<dbReference type="Proteomes" id="UP000054538">
    <property type="component" value="Unassembled WGS sequence"/>
</dbReference>
<name>A0A0D0D5N7_9AGAM</name>
<protein>
    <submittedName>
        <fullName evidence="2">Uncharacterized protein</fullName>
    </submittedName>
</protein>
<evidence type="ECO:0000313" key="2">
    <source>
        <dbReference type="EMBL" id="KIK91997.1"/>
    </source>
</evidence>
<accession>A0A0D0D5N7</accession>